<feature type="region of interest" description="Disordered" evidence="1">
    <location>
        <begin position="1"/>
        <end position="25"/>
    </location>
</feature>
<evidence type="ECO:0000256" key="1">
    <source>
        <dbReference type="SAM" id="MobiDB-lite"/>
    </source>
</evidence>
<dbReference type="RefSeq" id="WP_032088632.1">
    <property type="nucleotide sequence ID" value="NZ_FMAU01000002.1"/>
</dbReference>
<evidence type="ECO:0000313" key="3">
    <source>
        <dbReference type="Proteomes" id="UP000181997"/>
    </source>
</evidence>
<organism evidence="2 3">
    <name type="scientific">[Bacillus] enclensis</name>
    <dbReference type="NCBI Taxonomy" id="1402860"/>
    <lineage>
        <taxon>Bacteria</taxon>
        <taxon>Bacillati</taxon>
        <taxon>Bacillota</taxon>
        <taxon>Bacilli</taxon>
        <taxon>Bacillales</taxon>
        <taxon>Bacillaceae</taxon>
        <taxon>Rossellomorea</taxon>
    </lineage>
</organism>
<reference evidence="3" key="1">
    <citation type="submission" date="2016-08" db="EMBL/GenBank/DDBJ databases">
        <authorList>
            <person name="Varghese N."/>
            <person name="Submissions Spin"/>
        </authorList>
    </citation>
    <scope>NUCLEOTIDE SEQUENCE [LARGE SCALE GENOMIC DNA]</scope>
    <source>
        <strain evidence="3">SGD-1123</strain>
    </source>
</reference>
<evidence type="ECO:0000313" key="2">
    <source>
        <dbReference type="EMBL" id="SCC08284.1"/>
    </source>
</evidence>
<proteinExistence type="predicted"/>
<keyword evidence="3" id="KW-1185">Reference proteome</keyword>
<sequence>MKPCDQHQINEQSKPERKSTKSRDQDYHNLILSTLQTCESLSIKPTISMLVDFSGLSEEKILEIMEDYYKKSSSLDRLKSMDDNSSS</sequence>
<dbReference type="Proteomes" id="UP000181997">
    <property type="component" value="Unassembled WGS sequence"/>
</dbReference>
<dbReference type="OrthoDB" id="9875444at2"/>
<feature type="compositionally biased region" description="Basic and acidic residues" evidence="1">
    <location>
        <begin position="13"/>
        <end position="25"/>
    </location>
</feature>
<name>A0A0V8HJH2_9BACI</name>
<gene>
    <name evidence="2" type="ORF">GA0061094_2359</name>
</gene>
<accession>A0A0V8HJH2</accession>
<protein>
    <submittedName>
        <fullName evidence="2">Uncharacterized protein</fullName>
    </submittedName>
</protein>
<dbReference type="EMBL" id="FMAU01000002">
    <property type="protein sequence ID" value="SCC08284.1"/>
    <property type="molecule type" value="Genomic_DNA"/>
</dbReference>
<dbReference type="AlphaFoldDB" id="A0A0V8HJH2"/>